<evidence type="ECO:0000313" key="4">
    <source>
        <dbReference type="Proteomes" id="UP000326837"/>
    </source>
</evidence>
<dbReference type="EMBL" id="AP021861">
    <property type="protein sequence ID" value="BBO30986.1"/>
    <property type="molecule type" value="Genomic_DNA"/>
</dbReference>
<evidence type="ECO:0000256" key="1">
    <source>
        <dbReference type="SAM" id="SignalP"/>
    </source>
</evidence>
<reference evidence="4" key="1">
    <citation type="submission" date="2019-10" db="EMBL/GenBank/DDBJ databases">
        <title>Lacipirellula parvula gen. nov., sp. nov., representing a lineage of planctomycetes widespread in freshwater anoxic habitats, and description of the family Lacipirellulaceae.</title>
        <authorList>
            <person name="Dedysh S.N."/>
            <person name="Kulichevskaya I.S."/>
            <person name="Beletsky A.V."/>
            <person name="Rakitin A.L."/>
            <person name="Mardanov A.V."/>
            <person name="Ivanova A.A."/>
            <person name="Saltykova V.X."/>
            <person name="Rijpstra W.I.C."/>
            <person name="Sinninghe Damste J.S."/>
            <person name="Ravin N.V."/>
        </authorList>
    </citation>
    <scope>NUCLEOTIDE SEQUENCE [LARGE SCALE GENOMIC DNA]</scope>
    <source>
        <strain evidence="4">PX69</strain>
    </source>
</reference>
<dbReference type="PROSITE" id="PS00018">
    <property type="entry name" value="EF_HAND_1"/>
    <property type="match status" value="1"/>
</dbReference>
<organism evidence="3 4">
    <name type="scientific">Lacipirellula parvula</name>
    <dbReference type="NCBI Taxonomy" id="2650471"/>
    <lineage>
        <taxon>Bacteria</taxon>
        <taxon>Pseudomonadati</taxon>
        <taxon>Planctomycetota</taxon>
        <taxon>Planctomycetia</taxon>
        <taxon>Pirellulales</taxon>
        <taxon>Lacipirellulaceae</taxon>
        <taxon>Lacipirellula</taxon>
    </lineage>
</organism>
<dbReference type="KEGG" id="lpav:PLANPX_0598"/>
<evidence type="ECO:0000259" key="2">
    <source>
        <dbReference type="Pfam" id="PF07589"/>
    </source>
</evidence>
<feature type="signal peptide" evidence="1">
    <location>
        <begin position="1"/>
        <end position="24"/>
    </location>
</feature>
<dbReference type="AlphaFoldDB" id="A0A5K7X9I4"/>
<dbReference type="Proteomes" id="UP000326837">
    <property type="component" value="Chromosome"/>
</dbReference>
<keyword evidence="1" id="KW-0732">Signal</keyword>
<dbReference type="Gene3D" id="1.10.1330.10">
    <property type="entry name" value="Dockerin domain"/>
    <property type="match status" value="1"/>
</dbReference>
<dbReference type="InterPro" id="IPR018247">
    <property type="entry name" value="EF_Hand_1_Ca_BS"/>
</dbReference>
<name>A0A5K7X9I4_9BACT</name>
<accession>A0A5K7X9I4</accession>
<evidence type="ECO:0000313" key="3">
    <source>
        <dbReference type="EMBL" id="BBO30986.1"/>
    </source>
</evidence>
<feature type="chain" id="PRO_5024792214" description="Ice-binding protein C-terminal domain-containing protein" evidence="1">
    <location>
        <begin position="25"/>
        <end position="363"/>
    </location>
</feature>
<dbReference type="Pfam" id="PF07589">
    <property type="entry name" value="PEP-CTERM"/>
    <property type="match status" value="1"/>
</dbReference>
<keyword evidence="4" id="KW-1185">Reference proteome</keyword>
<dbReference type="InterPro" id="IPR036439">
    <property type="entry name" value="Dockerin_dom_sf"/>
</dbReference>
<feature type="domain" description="Ice-binding protein C-terminal" evidence="2">
    <location>
        <begin position="336"/>
        <end position="361"/>
    </location>
</feature>
<proteinExistence type="predicted"/>
<dbReference type="InterPro" id="IPR013424">
    <property type="entry name" value="Ice-binding_C"/>
</dbReference>
<dbReference type="GO" id="GO:0000272">
    <property type="term" value="P:polysaccharide catabolic process"/>
    <property type="evidence" value="ECO:0007669"/>
    <property type="project" value="InterPro"/>
</dbReference>
<protein>
    <recommendedName>
        <fullName evidence="2">Ice-binding protein C-terminal domain-containing protein</fullName>
    </recommendedName>
</protein>
<sequence>MSQRFVSACVLSLFALATVCSAQAAVYIEDDFNYPDGQLTSADATSTGTGANVSGGLWASHSGTQEFMQAAGGKAIVQMFGTEDINRATSGGQVLADGDTWYYALKFTVKDMRPEGDIATAIGSNYFIHFKDTGTFNFLGRLYVAAPTDLLQDKFTLELSSYSVNGTGGQRVRWGTDLSFDTEYTAVVSFTAPDDDAGTTTDGYSSLWVNPTTESSTSITDTMPHPDLFIQPDRDDVSQIALRQANAGNTQPQVEIDKLALGDSFADVLASVAGGGTFSPADFDHNGFVDANDLATWKTAYGSTPAGDANGDNVTNGADFLIWQQQFTGAAPPVASVPEPATISIGLAAAAGLIAASRRRRAS</sequence>
<gene>
    <name evidence="3" type="ORF">PLANPX_0598</name>
</gene>
<dbReference type="RefSeq" id="WP_152097215.1">
    <property type="nucleotide sequence ID" value="NZ_AP021861.1"/>
</dbReference>